<dbReference type="Proteomes" id="UP000248054">
    <property type="component" value="Unassembled WGS sequence"/>
</dbReference>
<accession>A0A2V4X4A3</accession>
<evidence type="ECO:0000313" key="1">
    <source>
        <dbReference type="EMBL" id="PYE79261.1"/>
    </source>
</evidence>
<dbReference type="AlphaFoldDB" id="A0A2V4X4A3"/>
<keyword evidence="2" id="KW-1185">Reference proteome</keyword>
<protein>
    <recommendedName>
        <fullName evidence="3">Outer membrane protein with beta-barrel domain</fullName>
    </recommendedName>
</protein>
<reference evidence="1 2" key="1">
    <citation type="submission" date="2018-06" db="EMBL/GenBank/DDBJ databases">
        <title>Genomic Encyclopedia of Type Strains, Phase III (KMG-III): the genomes of soil and plant-associated and newly described type strains.</title>
        <authorList>
            <person name="Whitman W."/>
        </authorList>
    </citation>
    <scope>NUCLEOTIDE SEQUENCE [LARGE SCALE GENOMIC DNA]</scope>
    <source>
        <strain evidence="1 2">CECT 7945</strain>
    </source>
</reference>
<comment type="caution">
    <text evidence="1">The sequence shown here is derived from an EMBL/GenBank/DDBJ whole genome shotgun (WGS) entry which is preliminary data.</text>
</comment>
<dbReference type="EMBL" id="QJTD01000012">
    <property type="protein sequence ID" value="PYE79261.1"/>
    <property type="molecule type" value="Genomic_DNA"/>
</dbReference>
<dbReference type="RefSeq" id="WP_110476560.1">
    <property type="nucleotide sequence ID" value="NZ_BMWQ01000013.1"/>
</dbReference>
<gene>
    <name evidence="1" type="ORF">DFQ11_1127</name>
</gene>
<dbReference type="OrthoDB" id="978267at2"/>
<proteinExistence type="predicted"/>
<name>A0A2V4X4A3_9FLAO</name>
<evidence type="ECO:0000313" key="2">
    <source>
        <dbReference type="Proteomes" id="UP000248054"/>
    </source>
</evidence>
<sequence>MKRIITILIFSININIGYAQFDENNAIYSTGELNLGNYIGIDINLNYVYKEKYSFKIGYTGNIRKPKSQPENYGSGLIGLFSFGLANPYDQFENYQIGFGKIYNLNKSGTIRTNLSLGLGYTTIREPENWELINDAFLTENYTWNYKKHNTVSIIINPKIEFPFTRFYGLTISPMLQINKDRTYFGIGIGQMIGLLRKRKN</sequence>
<organism evidence="1 2">
    <name type="scientific">Winogradskyella epiphytica</name>
    <dbReference type="NCBI Taxonomy" id="262005"/>
    <lineage>
        <taxon>Bacteria</taxon>
        <taxon>Pseudomonadati</taxon>
        <taxon>Bacteroidota</taxon>
        <taxon>Flavobacteriia</taxon>
        <taxon>Flavobacteriales</taxon>
        <taxon>Flavobacteriaceae</taxon>
        <taxon>Winogradskyella</taxon>
    </lineage>
</organism>
<evidence type="ECO:0008006" key="3">
    <source>
        <dbReference type="Google" id="ProtNLM"/>
    </source>
</evidence>